<feature type="region of interest" description="Disordered" evidence="8">
    <location>
        <begin position="367"/>
        <end position="393"/>
    </location>
</feature>
<reference evidence="10 11" key="1">
    <citation type="journal article" date="2007" name="Genome Res.">
        <title>Genome characteristics of facultatively symbiotic Frankia sp. strains reflect host range and host plant biogeography.</title>
        <authorList>
            <person name="Normand P."/>
            <person name="Lapierre P."/>
            <person name="Tisa L.S."/>
            <person name="Gogarten J.P."/>
            <person name="Alloisio N."/>
            <person name="Bagnarol E."/>
            <person name="Bassi C.A."/>
            <person name="Berry A.M."/>
            <person name="Bickhart D.M."/>
            <person name="Choisne N."/>
            <person name="Couloux A."/>
            <person name="Cournoyer B."/>
            <person name="Cruveiller S."/>
            <person name="Daubin V."/>
            <person name="Demange N."/>
            <person name="Francino M.P."/>
            <person name="Goltsman E."/>
            <person name="Huang Y."/>
            <person name="Kopp O.R."/>
            <person name="Labarre L."/>
            <person name="Lapidus A."/>
            <person name="Lavire C."/>
            <person name="Marechal J."/>
            <person name="Martinez M."/>
            <person name="Mastronunzio J.E."/>
            <person name="Mullin B.C."/>
            <person name="Niemann J."/>
            <person name="Pujic P."/>
            <person name="Rawnsley T."/>
            <person name="Rouy Z."/>
            <person name="Schenowitz C."/>
            <person name="Sellstedt A."/>
            <person name="Tavares F."/>
            <person name="Tomkins J.P."/>
            <person name="Vallenet D."/>
            <person name="Valverde C."/>
            <person name="Wall L.G."/>
            <person name="Wang Y."/>
            <person name="Medigue C."/>
            <person name="Benson D.R."/>
        </authorList>
    </citation>
    <scope>NUCLEOTIDE SEQUENCE [LARGE SCALE GENOMIC DNA]</scope>
    <source>
        <strain evidence="11">DSM 45986 / CECT 9034 / ACN14a</strain>
    </source>
</reference>
<feature type="compositionally biased region" description="Low complexity" evidence="8">
    <location>
        <begin position="367"/>
        <end position="381"/>
    </location>
</feature>
<dbReference type="SMART" id="SM00220">
    <property type="entry name" value="S_TKc"/>
    <property type="match status" value="1"/>
</dbReference>
<keyword evidence="1 10" id="KW-0808">Transferase</keyword>
<dbReference type="EC" id="2.7.1.-" evidence="10"/>
<dbReference type="Pfam" id="PF00069">
    <property type="entry name" value="Pkinase"/>
    <property type="match status" value="1"/>
</dbReference>
<gene>
    <name evidence="10" type="ordered locus">FRAAL4671</name>
</gene>
<dbReference type="KEGG" id="fal:FRAAL4671"/>
<dbReference type="PROSITE" id="PS50011">
    <property type="entry name" value="PROTEIN_KINASE_DOM"/>
    <property type="match status" value="1"/>
</dbReference>
<feature type="repeat" description="NHL" evidence="6">
    <location>
        <begin position="679"/>
        <end position="722"/>
    </location>
</feature>
<keyword evidence="5 7" id="KW-0067">ATP-binding</keyword>
<dbReference type="PROSITE" id="PS00108">
    <property type="entry name" value="PROTEIN_KINASE_ST"/>
    <property type="match status" value="1"/>
</dbReference>
<dbReference type="InterPro" id="IPR011009">
    <property type="entry name" value="Kinase-like_dom_sf"/>
</dbReference>
<dbReference type="InterPro" id="IPR008271">
    <property type="entry name" value="Ser/Thr_kinase_AS"/>
</dbReference>
<dbReference type="eggNOG" id="COG3386">
    <property type="taxonomic scope" value="Bacteria"/>
</dbReference>
<feature type="repeat" description="NHL" evidence="6">
    <location>
        <begin position="395"/>
        <end position="427"/>
    </location>
</feature>
<evidence type="ECO:0000256" key="4">
    <source>
        <dbReference type="ARBA" id="ARBA00022777"/>
    </source>
</evidence>
<name>Q0RGS3_FRAAA</name>
<dbReference type="SUPFAM" id="SSF56112">
    <property type="entry name" value="Protein kinase-like (PK-like)"/>
    <property type="match status" value="1"/>
</dbReference>
<dbReference type="PROSITE" id="PS00107">
    <property type="entry name" value="PROTEIN_KINASE_ATP"/>
    <property type="match status" value="1"/>
</dbReference>
<dbReference type="PROSITE" id="PS51125">
    <property type="entry name" value="NHL"/>
    <property type="match status" value="2"/>
</dbReference>
<feature type="binding site" evidence="7">
    <location>
        <position position="69"/>
    </location>
    <ligand>
        <name>ATP</name>
        <dbReference type="ChEBI" id="CHEBI:30616"/>
    </ligand>
</feature>
<evidence type="ECO:0000259" key="9">
    <source>
        <dbReference type="PROSITE" id="PS50011"/>
    </source>
</evidence>
<evidence type="ECO:0000256" key="1">
    <source>
        <dbReference type="ARBA" id="ARBA00022679"/>
    </source>
</evidence>
<dbReference type="eggNOG" id="COG0515">
    <property type="taxonomic scope" value="Bacteria"/>
</dbReference>
<dbReference type="Proteomes" id="UP000000657">
    <property type="component" value="Chromosome"/>
</dbReference>
<dbReference type="InterPro" id="IPR011042">
    <property type="entry name" value="6-blade_b-propeller_TolB-like"/>
</dbReference>
<dbReference type="InterPro" id="IPR001258">
    <property type="entry name" value="NHL_repeat"/>
</dbReference>
<dbReference type="Pfam" id="PF25021">
    <property type="entry name" value="TEN_NHL"/>
    <property type="match status" value="2"/>
</dbReference>
<dbReference type="InterPro" id="IPR056822">
    <property type="entry name" value="TEN_NHL"/>
</dbReference>
<evidence type="ECO:0000256" key="6">
    <source>
        <dbReference type="PROSITE-ProRule" id="PRU00504"/>
    </source>
</evidence>
<dbReference type="Gene3D" id="2.120.10.30">
    <property type="entry name" value="TolB, C-terminal domain"/>
    <property type="match status" value="4"/>
</dbReference>
<dbReference type="SUPFAM" id="SSF101898">
    <property type="entry name" value="NHL repeat"/>
    <property type="match status" value="1"/>
</dbReference>
<dbReference type="AlphaFoldDB" id="Q0RGS3"/>
<dbReference type="GO" id="GO:0004674">
    <property type="term" value="F:protein serine/threonine kinase activity"/>
    <property type="evidence" value="ECO:0007669"/>
    <property type="project" value="UniProtKB-KW"/>
</dbReference>
<keyword evidence="2" id="KW-0677">Repeat</keyword>
<dbReference type="GO" id="GO:0005524">
    <property type="term" value="F:ATP binding"/>
    <property type="evidence" value="ECO:0007669"/>
    <property type="project" value="UniProtKB-UniRule"/>
</dbReference>
<dbReference type="CDD" id="cd14014">
    <property type="entry name" value="STKc_PknB_like"/>
    <property type="match status" value="1"/>
</dbReference>
<dbReference type="PANTHER" id="PTHR43289">
    <property type="entry name" value="MITOGEN-ACTIVATED PROTEIN KINASE KINASE KINASE 20-RELATED"/>
    <property type="match status" value="1"/>
</dbReference>
<proteinExistence type="predicted"/>
<keyword evidence="3 7" id="KW-0547">Nucleotide-binding</keyword>
<keyword evidence="4 10" id="KW-0418">Kinase</keyword>
<keyword evidence="10" id="KW-0723">Serine/threonine-protein kinase</keyword>
<dbReference type="EMBL" id="CT573213">
    <property type="protein sequence ID" value="CAJ63313.1"/>
    <property type="molecule type" value="Genomic_DNA"/>
</dbReference>
<dbReference type="HOGENOM" id="CLU_383001_0_0_11"/>
<evidence type="ECO:0000256" key="8">
    <source>
        <dbReference type="SAM" id="MobiDB-lite"/>
    </source>
</evidence>
<evidence type="ECO:0000256" key="3">
    <source>
        <dbReference type="ARBA" id="ARBA00022741"/>
    </source>
</evidence>
<keyword evidence="11" id="KW-1185">Reference proteome</keyword>
<sequence length="730" mass="74737">MAAWLGLLACDTDFRSGAAGPLPPDMIIDRRRVQKALPGYALGAELGSGAFGLVLAGKHRRLGRPVAIKVMQAEGPEGRSLDFAAEARVLAGFDHPHVVKAYDYVEAEGLCLVVMELLAGGTLSRRRAGMTPQAGCAVGLAVAAALEHAHSFGVLHRDIKGDNILFTADGIAKVTDFGIAKLLEGSGATASSRSGTPMYMAPEQIDGGRLGPATDLYALGVVMYQLLTGAPPFDPRQSVSRLWRQHLTDPPPPMIDVPAPLAAVVLRALAKKSADRQPDARTFALELAAAAATVYGPGWAGIPLRLDADIRSTANLMPAPIRPPSGMASRHRSSPAVGRTRFRPRWVVAVALAALAATSTLVALRSNNGSSPTSSGTFNTPTPTPAPGPAAVAVGPLSRPAGVAVGGDGSVYIADIEEHRVWKVDRAGRMSTLAGTGTAGFSGDGGPANRAQVNWVAALAVGADSSVYMVDSNLDLDESRIRKIDGAGRISTIAGNGRAVDLGESGSSGDGGPALDSPLSGVGALAVGADGVVYLADEASNRIRRVDRAGLISTFAGAGTSPSPSRFFGDGGPATRAQLDCGNACGVAVGADGSVYIADEGNNRIRKVDQAGRISTIAGNGSLGFAGDGGLAIQAQMMYPLQVAVGPDSSVYILDDANDVRKVDPSGRITLFAGNGTGGFSGDGGPATRAQMNQPSAIAVGSDGSVYIADEGNKRIRKIDPAGRINTIAR</sequence>
<evidence type="ECO:0000256" key="7">
    <source>
        <dbReference type="PROSITE-ProRule" id="PRU10141"/>
    </source>
</evidence>
<dbReference type="Pfam" id="PF01436">
    <property type="entry name" value="NHL"/>
    <property type="match status" value="1"/>
</dbReference>
<accession>Q0RGS3</accession>
<dbReference type="Gene3D" id="1.10.510.10">
    <property type="entry name" value="Transferase(Phosphotransferase) domain 1"/>
    <property type="match status" value="1"/>
</dbReference>
<evidence type="ECO:0000256" key="2">
    <source>
        <dbReference type="ARBA" id="ARBA00022737"/>
    </source>
</evidence>
<evidence type="ECO:0000313" key="10">
    <source>
        <dbReference type="EMBL" id="CAJ63313.1"/>
    </source>
</evidence>
<dbReference type="InterPro" id="IPR000719">
    <property type="entry name" value="Prot_kinase_dom"/>
</dbReference>
<evidence type="ECO:0000256" key="5">
    <source>
        <dbReference type="ARBA" id="ARBA00022840"/>
    </source>
</evidence>
<protein>
    <submittedName>
        <fullName evidence="10">Eukaryotic-type serine/threonine protein kinase</fullName>
        <ecNumber evidence="10">2.7.1.-</ecNumber>
    </submittedName>
</protein>
<organism evidence="10 11">
    <name type="scientific">Frankia alni (strain DSM 45986 / CECT 9034 / ACN14a)</name>
    <dbReference type="NCBI Taxonomy" id="326424"/>
    <lineage>
        <taxon>Bacteria</taxon>
        <taxon>Bacillati</taxon>
        <taxon>Actinomycetota</taxon>
        <taxon>Actinomycetes</taxon>
        <taxon>Frankiales</taxon>
        <taxon>Frankiaceae</taxon>
        <taxon>Frankia</taxon>
    </lineage>
</organism>
<dbReference type="InterPro" id="IPR017441">
    <property type="entry name" value="Protein_kinase_ATP_BS"/>
</dbReference>
<feature type="domain" description="Protein kinase" evidence="9">
    <location>
        <begin position="40"/>
        <end position="294"/>
    </location>
</feature>
<evidence type="ECO:0000313" key="11">
    <source>
        <dbReference type="Proteomes" id="UP000000657"/>
    </source>
</evidence>
<dbReference type="PANTHER" id="PTHR43289:SF34">
    <property type="entry name" value="SERINE_THREONINE-PROTEIN KINASE YBDM-RELATED"/>
    <property type="match status" value="1"/>
</dbReference>
<dbReference type="STRING" id="326424.FRAAL4671"/>